<keyword evidence="6" id="KW-1185">Reference proteome</keyword>
<keyword evidence="5" id="KW-0031">Aminopeptidase</keyword>
<comment type="caution">
    <text evidence="5">The sequence shown here is derived from an EMBL/GenBank/DDBJ whole genome shotgun (WGS) entry which is preliminary data.</text>
</comment>
<dbReference type="EMBL" id="JAAVTK010000003">
    <property type="protein sequence ID" value="NKI88681.1"/>
    <property type="molecule type" value="Genomic_DNA"/>
</dbReference>
<dbReference type="SUPFAM" id="SSF53474">
    <property type="entry name" value="alpha/beta-Hydrolases"/>
    <property type="match status" value="1"/>
</dbReference>
<dbReference type="GO" id="GO:0004177">
    <property type="term" value="F:aminopeptidase activity"/>
    <property type="evidence" value="ECO:0007669"/>
    <property type="project" value="UniProtKB-KW"/>
</dbReference>
<dbReference type="PANTHER" id="PTHR43798:SF27">
    <property type="entry name" value="HYDROLASE ALPHA_BETA HYDROLASE FOLD FAMILY"/>
    <property type="match status" value="1"/>
</dbReference>
<reference evidence="5 6" key="1">
    <citation type="submission" date="2020-03" db="EMBL/GenBank/DDBJ databases">
        <title>Genomic Encyclopedia of Type Strains, Phase IV (KMG-V): Genome sequencing to study the core and pangenomes of soil and plant-associated prokaryotes.</title>
        <authorList>
            <person name="Whitman W."/>
        </authorList>
    </citation>
    <scope>NUCLEOTIDE SEQUENCE [LARGE SCALE GENOMIC DNA]</scope>
    <source>
        <strain evidence="5 6">1B</strain>
    </source>
</reference>
<keyword evidence="5" id="KW-0645">Protease</keyword>
<sequence length="317" mass="34050">MKTPSLTCPALFRLIFLLLFAATSAHAAPVALANGTPTVTTSDGVRLYVRVAGQGRPCVFVHGGPGAGSELQETLAGPLLEQQFQMIYLDQRGSGRSASSTTKSYGLARQVQDLEELRQQLHLDKWVLLSHSFGGLIATAYARQYPGHILGLVLSNSILNLPASMESLATNGYALLPPAARAAVNATAPLPQRFGMVMGLLNQQHLMDQLMYATDSTAARVARIRPAQPANHDFAASLYQPGVIDGYLEDFTAATPTLRMPVLVLPGQADAVTGPQHQSFHFPNQRVVPMPGKHNALLESPQEVSRALAAFVRQLPK</sequence>
<dbReference type="Gene3D" id="3.40.50.1820">
    <property type="entry name" value="alpha/beta hydrolase"/>
    <property type="match status" value="1"/>
</dbReference>
<dbReference type="InterPro" id="IPR029058">
    <property type="entry name" value="AB_hydrolase_fold"/>
</dbReference>
<evidence type="ECO:0000256" key="3">
    <source>
        <dbReference type="SAM" id="SignalP"/>
    </source>
</evidence>
<evidence type="ECO:0000259" key="4">
    <source>
        <dbReference type="Pfam" id="PF00561"/>
    </source>
</evidence>
<dbReference type="RefSeq" id="WP_168672314.1">
    <property type="nucleotide sequence ID" value="NZ_JAAVTK010000003.1"/>
</dbReference>
<dbReference type="InterPro" id="IPR002410">
    <property type="entry name" value="Peptidase_S33"/>
</dbReference>
<feature type="signal peptide" evidence="3">
    <location>
        <begin position="1"/>
        <end position="27"/>
    </location>
</feature>
<evidence type="ECO:0000256" key="2">
    <source>
        <dbReference type="ARBA" id="ARBA00022801"/>
    </source>
</evidence>
<gene>
    <name evidence="5" type="ORF">HBN54_001274</name>
</gene>
<dbReference type="InterPro" id="IPR000073">
    <property type="entry name" value="AB_hydrolase_1"/>
</dbReference>
<dbReference type="Pfam" id="PF00561">
    <property type="entry name" value="Abhydrolase_1"/>
    <property type="match status" value="1"/>
</dbReference>
<proteinExistence type="inferred from homology"/>
<comment type="similarity">
    <text evidence="1">Belongs to the peptidase S33 family.</text>
</comment>
<dbReference type="PRINTS" id="PR00793">
    <property type="entry name" value="PROAMNOPTASE"/>
</dbReference>
<name>A0ABX1HEK1_9BACT</name>
<keyword evidence="3" id="KW-0732">Signal</keyword>
<feature type="chain" id="PRO_5045932352" evidence="3">
    <location>
        <begin position="28"/>
        <end position="317"/>
    </location>
</feature>
<organism evidence="5 6">
    <name type="scientific">Hymenobacter artigasi</name>
    <dbReference type="NCBI Taxonomy" id="2719616"/>
    <lineage>
        <taxon>Bacteria</taxon>
        <taxon>Pseudomonadati</taxon>
        <taxon>Bacteroidota</taxon>
        <taxon>Cytophagia</taxon>
        <taxon>Cytophagales</taxon>
        <taxon>Hymenobacteraceae</taxon>
        <taxon>Hymenobacter</taxon>
    </lineage>
</organism>
<accession>A0ABX1HEK1</accession>
<feature type="domain" description="AB hydrolase-1" evidence="4">
    <location>
        <begin position="59"/>
        <end position="301"/>
    </location>
</feature>
<keyword evidence="2 5" id="KW-0378">Hydrolase</keyword>
<dbReference type="InterPro" id="IPR050266">
    <property type="entry name" value="AB_hydrolase_sf"/>
</dbReference>
<dbReference type="Proteomes" id="UP000717634">
    <property type="component" value="Unassembled WGS sequence"/>
</dbReference>
<evidence type="ECO:0000313" key="5">
    <source>
        <dbReference type="EMBL" id="NKI88681.1"/>
    </source>
</evidence>
<evidence type="ECO:0000313" key="6">
    <source>
        <dbReference type="Proteomes" id="UP000717634"/>
    </source>
</evidence>
<protein>
    <submittedName>
        <fullName evidence="5">Proline iminopeptidase</fullName>
        <ecNumber evidence="5">3.4.11.5</ecNumber>
    </submittedName>
</protein>
<evidence type="ECO:0000256" key="1">
    <source>
        <dbReference type="ARBA" id="ARBA00010088"/>
    </source>
</evidence>
<dbReference type="PANTHER" id="PTHR43798">
    <property type="entry name" value="MONOACYLGLYCEROL LIPASE"/>
    <property type="match status" value="1"/>
</dbReference>
<dbReference type="EC" id="3.4.11.5" evidence="5"/>